<proteinExistence type="predicted"/>
<dbReference type="Gene3D" id="1.10.510.10">
    <property type="entry name" value="Transferase(Phosphotransferase) domain 1"/>
    <property type="match status" value="1"/>
</dbReference>
<dbReference type="InterPro" id="IPR011009">
    <property type="entry name" value="Kinase-like_dom_sf"/>
</dbReference>
<evidence type="ECO:0000313" key="1">
    <source>
        <dbReference type="EMBL" id="OJJ66920.1"/>
    </source>
</evidence>
<evidence type="ECO:0008006" key="3">
    <source>
        <dbReference type="Google" id="ProtNLM"/>
    </source>
</evidence>
<dbReference type="OrthoDB" id="2687876at2759"/>
<dbReference type="EMBL" id="KV878696">
    <property type="protein sequence ID" value="OJJ66920.1"/>
    <property type="molecule type" value="Genomic_DNA"/>
</dbReference>
<dbReference type="Proteomes" id="UP000184499">
    <property type="component" value="Unassembled WGS sequence"/>
</dbReference>
<keyword evidence="2" id="KW-1185">Reference proteome</keyword>
<reference evidence="2" key="1">
    <citation type="journal article" date="2017" name="Genome Biol.">
        <title>Comparative genomics reveals high biological diversity and specific adaptations in the industrially and medically important fungal genus Aspergillus.</title>
        <authorList>
            <person name="de Vries R.P."/>
            <person name="Riley R."/>
            <person name="Wiebenga A."/>
            <person name="Aguilar-Osorio G."/>
            <person name="Amillis S."/>
            <person name="Uchima C.A."/>
            <person name="Anderluh G."/>
            <person name="Asadollahi M."/>
            <person name="Askin M."/>
            <person name="Barry K."/>
            <person name="Battaglia E."/>
            <person name="Bayram O."/>
            <person name="Benocci T."/>
            <person name="Braus-Stromeyer S.A."/>
            <person name="Caldana C."/>
            <person name="Canovas D."/>
            <person name="Cerqueira G.C."/>
            <person name="Chen F."/>
            <person name="Chen W."/>
            <person name="Choi C."/>
            <person name="Clum A."/>
            <person name="Dos Santos R.A."/>
            <person name="Damasio A.R."/>
            <person name="Diallinas G."/>
            <person name="Emri T."/>
            <person name="Fekete E."/>
            <person name="Flipphi M."/>
            <person name="Freyberg S."/>
            <person name="Gallo A."/>
            <person name="Gournas C."/>
            <person name="Habgood R."/>
            <person name="Hainaut M."/>
            <person name="Harispe M.L."/>
            <person name="Henrissat B."/>
            <person name="Hilden K.S."/>
            <person name="Hope R."/>
            <person name="Hossain A."/>
            <person name="Karabika E."/>
            <person name="Karaffa L."/>
            <person name="Karanyi Z."/>
            <person name="Krasevec N."/>
            <person name="Kuo A."/>
            <person name="Kusch H."/>
            <person name="LaButti K."/>
            <person name="Lagendijk E.L."/>
            <person name="Lapidus A."/>
            <person name="Levasseur A."/>
            <person name="Lindquist E."/>
            <person name="Lipzen A."/>
            <person name="Logrieco A.F."/>
            <person name="MacCabe A."/>
            <person name="Maekelae M.R."/>
            <person name="Malavazi I."/>
            <person name="Melin P."/>
            <person name="Meyer V."/>
            <person name="Mielnichuk N."/>
            <person name="Miskei M."/>
            <person name="Molnar A.P."/>
            <person name="Mule G."/>
            <person name="Ngan C.Y."/>
            <person name="Orejas M."/>
            <person name="Orosz E."/>
            <person name="Ouedraogo J.P."/>
            <person name="Overkamp K.M."/>
            <person name="Park H.-S."/>
            <person name="Perrone G."/>
            <person name="Piumi F."/>
            <person name="Punt P.J."/>
            <person name="Ram A.F."/>
            <person name="Ramon A."/>
            <person name="Rauscher S."/>
            <person name="Record E."/>
            <person name="Riano-Pachon D.M."/>
            <person name="Robert V."/>
            <person name="Roehrig J."/>
            <person name="Ruller R."/>
            <person name="Salamov A."/>
            <person name="Salih N.S."/>
            <person name="Samson R.A."/>
            <person name="Sandor E."/>
            <person name="Sanguinetti M."/>
            <person name="Schuetze T."/>
            <person name="Sepcic K."/>
            <person name="Shelest E."/>
            <person name="Sherlock G."/>
            <person name="Sophianopoulou V."/>
            <person name="Squina F.M."/>
            <person name="Sun H."/>
            <person name="Susca A."/>
            <person name="Todd R.B."/>
            <person name="Tsang A."/>
            <person name="Unkles S.E."/>
            <person name="van de Wiele N."/>
            <person name="van Rossen-Uffink D."/>
            <person name="Oliveira J.V."/>
            <person name="Vesth T.C."/>
            <person name="Visser J."/>
            <person name="Yu J.-H."/>
            <person name="Zhou M."/>
            <person name="Andersen M.R."/>
            <person name="Archer D.B."/>
            <person name="Baker S.E."/>
            <person name="Benoit I."/>
            <person name="Brakhage A.A."/>
            <person name="Braus G.H."/>
            <person name="Fischer R."/>
            <person name="Frisvad J.C."/>
            <person name="Goldman G.H."/>
            <person name="Houbraken J."/>
            <person name="Oakley B."/>
            <person name="Pocsi I."/>
            <person name="Scazzocchio C."/>
            <person name="Seiboth B."/>
            <person name="vanKuyk P.A."/>
            <person name="Wortman J."/>
            <person name="Dyer P.S."/>
            <person name="Grigoriev I.V."/>
        </authorList>
    </citation>
    <scope>NUCLEOTIDE SEQUENCE [LARGE SCALE GENOMIC DNA]</scope>
    <source>
        <strain evidence="2">CBS 101740 / IMI 381727 / IBT 21946</strain>
    </source>
</reference>
<protein>
    <recommendedName>
        <fullName evidence="3">Protein kinase domain-containing protein</fullName>
    </recommendedName>
</protein>
<dbReference type="SUPFAM" id="SSF56112">
    <property type="entry name" value="Protein kinase-like (PK-like)"/>
    <property type="match status" value="1"/>
</dbReference>
<dbReference type="VEuPathDB" id="FungiDB:ASPBRDRAFT_48449"/>
<dbReference type="AlphaFoldDB" id="A0A1L9U5G4"/>
<sequence>MAVKDTLLSLDLSFEDCLYRFRRDSQTNTRVVYVTLKDLDIVPEESRTYGPDVIRELSKLREWYDETWETLTVYKDENGGGIRSERDLFPPHALQKQQIPGDYELVNIFDLQFLVLLNNRVFQVQRGERRCFLKIARFGYELGWLAQEIKTYHVLAQLDSALAPRILGYVFEETPHRVIGFILEEVNGYRPSASDFGICRIALQQLHDLDIVHGDIKKYNMVITDEGAKFIDLEDSCVGPAENKEDWDKRKNTEMQGLMEALLDKSGKGRPWTVDDDE</sequence>
<dbReference type="GeneID" id="93578579"/>
<name>A0A1L9U5G4_ASPBC</name>
<accession>A0A1L9U5G4</accession>
<evidence type="ECO:0000313" key="2">
    <source>
        <dbReference type="Proteomes" id="UP000184499"/>
    </source>
</evidence>
<gene>
    <name evidence="1" type="ORF">ASPBRDRAFT_48449</name>
</gene>
<dbReference type="RefSeq" id="XP_067474169.1">
    <property type="nucleotide sequence ID" value="XM_067626091.1"/>
</dbReference>
<organism evidence="1 2">
    <name type="scientific">Aspergillus brasiliensis (strain CBS 101740 / IMI 381727 / IBT 21946)</name>
    <dbReference type="NCBI Taxonomy" id="767769"/>
    <lineage>
        <taxon>Eukaryota</taxon>
        <taxon>Fungi</taxon>
        <taxon>Dikarya</taxon>
        <taxon>Ascomycota</taxon>
        <taxon>Pezizomycotina</taxon>
        <taxon>Eurotiomycetes</taxon>
        <taxon>Eurotiomycetidae</taxon>
        <taxon>Eurotiales</taxon>
        <taxon>Aspergillaceae</taxon>
        <taxon>Aspergillus</taxon>
        <taxon>Aspergillus subgen. Circumdati</taxon>
    </lineage>
</organism>
<dbReference type="STRING" id="767769.A0A1L9U5G4"/>
<dbReference type="OMA" id="RWEEEWT"/>